<evidence type="ECO:0000259" key="1">
    <source>
        <dbReference type="Pfam" id="PF02120"/>
    </source>
</evidence>
<dbReference type="Gene3D" id="3.30.750.140">
    <property type="match status" value="1"/>
</dbReference>
<protein>
    <recommendedName>
        <fullName evidence="1">Flagellar hook-length control protein-like C-terminal domain-containing protein</fullName>
    </recommendedName>
</protein>
<evidence type="ECO:0000313" key="2">
    <source>
        <dbReference type="EMBL" id="APG23803.1"/>
    </source>
</evidence>
<dbReference type="InterPro" id="IPR038610">
    <property type="entry name" value="FliK-like_C_sf"/>
</dbReference>
<accession>A0A1L3GCY3</accession>
<dbReference type="InterPro" id="IPR021136">
    <property type="entry name" value="Flagellar_hook_control-like_C"/>
</dbReference>
<dbReference type="EMBL" id="CP015518">
    <property type="protein sequence ID" value="APG23803.1"/>
    <property type="molecule type" value="Genomic_DNA"/>
</dbReference>
<organism evidence="2 3">
    <name type="scientific">Syntrophotalea acetylenica</name>
    <name type="common">Pelobacter acetylenicus</name>
    <dbReference type="NCBI Taxonomy" id="29542"/>
    <lineage>
        <taxon>Bacteria</taxon>
        <taxon>Pseudomonadati</taxon>
        <taxon>Thermodesulfobacteriota</taxon>
        <taxon>Desulfuromonadia</taxon>
        <taxon>Desulfuromonadales</taxon>
        <taxon>Syntrophotaleaceae</taxon>
        <taxon>Syntrophotalea</taxon>
    </lineage>
</organism>
<feature type="domain" description="Flagellar hook-length control protein-like C-terminal" evidence="1">
    <location>
        <begin position="246"/>
        <end position="299"/>
    </location>
</feature>
<dbReference type="Pfam" id="PF02120">
    <property type="entry name" value="Flg_hook"/>
    <property type="match status" value="1"/>
</dbReference>
<proteinExistence type="predicted"/>
<reference evidence="2 3" key="1">
    <citation type="journal article" date="2017" name="Genome Announc.">
        <title>Complete Genome Sequences of Two Acetylene-Fermenting Pelobacter acetylenicus Strains.</title>
        <authorList>
            <person name="Sutton J.M."/>
            <person name="Baesman S.M."/>
            <person name="Fierst J.L."/>
            <person name="Poret-Peterson A.T."/>
            <person name="Oremland R.S."/>
            <person name="Dunlap D.S."/>
            <person name="Akob D.M."/>
        </authorList>
    </citation>
    <scope>NUCLEOTIDE SEQUENCE [LARGE SCALE GENOMIC DNA]</scope>
    <source>
        <strain evidence="2 3">DSM 3247</strain>
    </source>
</reference>
<name>A0A1L3GCY3_SYNAC</name>
<gene>
    <name evidence="2" type="ORF">A7E75_01280</name>
</gene>
<keyword evidence="3" id="KW-1185">Reference proteome</keyword>
<sequence length="336" mass="36922">MKITDTTFTIAPVSANNRTRPSPDHQQPAWKPGQILQATVLARDGGQVLLDVQGQAVPARCALALQQGQQVLLHVTATAPQIRLQALGHNQASPTGATLQLLETGWQLPAFLRQMQNDGNAAKQRWPEVFQGALQTFMAGLETATADGTALSALLQNLGVARLRRGETSTSLMETIEQAVPADCQEDDSLAEWAAKLAQGLRMMQQFNLASETPGVTLLPLPLPFLQQGLLLIEYPVDAPREKPATPKKLSLFLDLENLGEMRVDMLLEKDDLWVRFTCQSEHASERLRACAAELKEALHLGSRREILFTTGNPRPEEKLENRCGEAIRGFVNTRI</sequence>
<dbReference type="STRING" id="29542.A6070_09890"/>
<dbReference type="RefSeq" id="WP_072285616.1">
    <property type="nucleotide sequence ID" value="NZ_CP015455.1"/>
</dbReference>
<dbReference type="Proteomes" id="UP000182264">
    <property type="component" value="Chromosome"/>
</dbReference>
<dbReference type="KEGG" id="pace:A6070_09890"/>
<evidence type="ECO:0000313" key="3">
    <source>
        <dbReference type="Proteomes" id="UP000182264"/>
    </source>
</evidence>
<dbReference type="AlphaFoldDB" id="A0A1L3GCY3"/>
<dbReference type="OrthoDB" id="5401450at2"/>